<dbReference type="EMBL" id="LAZR01017865">
    <property type="protein sequence ID" value="KKL98647.1"/>
    <property type="molecule type" value="Genomic_DNA"/>
</dbReference>
<feature type="region of interest" description="Disordered" evidence="1">
    <location>
        <begin position="1"/>
        <end position="37"/>
    </location>
</feature>
<name>A0A0F9JI15_9ZZZZ</name>
<evidence type="ECO:0000256" key="1">
    <source>
        <dbReference type="SAM" id="MobiDB-lite"/>
    </source>
</evidence>
<protein>
    <recommendedName>
        <fullName evidence="2">Periplasmic copper-binding protein NosD beta helix domain-containing protein</fullName>
    </recommendedName>
</protein>
<dbReference type="InterPro" id="IPR011050">
    <property type="entry name" value="Pectin_lyase_fold/virulence"/>
</dbReference>
<evidence type="ECO:0000313" key="3">
    <source>
        <dbReference type="EMBL" id="KKL98647.1"/>
    </source>
</evidence>
<dbReference type="InterPro" id="IPR012334">
    <property type="entry name" value="Pectin_lyas_fold"/>
</dbReference>
<dbReference type="InterPro" id="IPR007742">
    <property type="entry name" value="NosD_dom"/>
</dbReference>
<feature type="domain" description="Periplasmic copper-binding protein NosD beta helix" evidence="2">
    <location>
        <begin position="72"/>
        <end position="153"/>
    </location>
</feature>
<sequence length="154" mass="15916">MVLAGPSLFGTPTGVGPETQPRPAGTGKKGSGAAVGAGKSTKIQTHLNMWMISANTKSGLLVQDLFLFGQGGNNNNGIIFNGVTFSKIQSVWVENCGSRGILLTSDSNTCEVANNHCDVNNRGIELSGSDDCVVIGNIVTSSTQDGIKLNSCDN</sequence>
<organism evidence="3">
    <name type="scientific">marine sediment metagenome</name>
    <dbReference type="NCBI Taxonomy" id="412755"/>
    <lineage>
        <taxon>unclassified sequences</taxon>
        <taxon>metagenomes</taxon>
        <taxon>ecological metagenomes</taxon>
    </lineage>
</organism>
<evidence type="ECO:0000259" key="2">
    <source>
        <dbReference type="Pfam" id="PF05048"/>
    </source>
</evidence>
<gene>
    <name evidence="3" type="ORF">LCGC14_1822350</name>
</gene>
<accession>A0A0F9JI15</accession>
<dbReference type="InterPro" id="IPR022441">
    <property type="entry name" value="Para_beta_helix_rpt-2"/>
</dbReference>
<comment type="caution">
    <text evidence="3">The sequence shown here is derived from an EMBL/GenBank/DDBJ whole genome shotgun (WGS) entry which is preliminary data.</text>
</comment>
<feature type="non-terminal residue" evidence="3">
    <location>
        <position position="154"/>
    </location>
</feature>
<dbReference type="AlphaFoldDB" id="A0A0F9JI15"/>
<dbReference type="NCBIfam" id="TIGR03804">
    <property type="entry name" value="para_beta_helix"/>
    <property type="match status" value="2"/>
</dbReference>
<dbReference type="Gene3D" id="2.160.20.10">
    <property type="entry name" value="Single-stranded right-handed beta-helix, Pectin lyase-like"/>
    <property type="match status" value="1"/>
</dbReference>
<reference evidence="3" key="1">
    <citation type="journal article" date="2015" name="Nature">
        <title>Complex archaea that bridge the gap between prokaryotes and eukaryotes.</title>
        <authorList>
            <person name="Spang A."/>
            <person name="Saw J.H."/>
            <person name="Jorgensen S.L."/>
            <person name="Zaremba-Niedzwiedzka K."/>
            <person name="Martijn J."/>
            <person name="Lind A.E."/>
            <person name="van Eijk R."/>
            <person name="Schleper C."/>
            <person name="Guy L."/>
            <person name="Ettema T.J."/>
        </authorList>
    </citation>
    <scope>NUCLEOTIDE SEQUENCE</scope>
</reference>
<dbReference type="Pfam" id="PF05048">
    <property type="entry name" value="NosD"/>
    <property type="match status" value="1"/>
</dbReference>
<dbReference type="SUPFAM" id="SSF51126">
    <property type="entry name" value="Pectin lyase-like"/>
    <property type="match status" value="1"/>
</dbReference>
<proteinExistence type="predicted"/>